<dbReference type="Gene3D" id="3.20.20.80">
    <property type="entry name" value="Glycosidases"/>
    <property type="match status" value="1"/>
</dbReference>
<dbReference type="InterPro" id="IPR017853">
    <property type="entry name" value="GH"/>
</dbReference>
<evidence type="ECO:0000313" key="3">
    <source>
        <dbReference type="Proteomes" id="UP001150641"/>
    </source>
</evidence>
<protein>
    <submittedName>
        <fullName evidence="2">Alpha-amylase family protein</fullName>
    </submittedName>
</protein>
<dbReference type="PANTHER" id="PTHR10357">
    <property type="entry name" value="ALPHA-AMYLASE FAMILY MEMBER"/>
    <property type="match status" value="1"/>
</dbReference>
<dbReference type="InterPro" id="IPR045857">
    <property type="entry name" value="O16G_dom_2"/>
</dbReference>
<dbReference type="GO" id="GO:0005975">
    <property type="term" value="P:carbohydrate metabolic process"/>
    <property type="evidence" value="ECO:0007669"/>
    <property type="project" value="InterPro"/>
</dbReference>
<evidence type="ECO:0000313" key="2">
    <source>
        <dbReference type="EMBL" id="MCT4703666.1"/>
    </source>
</evidence>
<feature type="domain" description="Glycosyl hydrolase family 13 catalytic" evidence="1">
    <location>
        <begin position="13"/>
        <end position="403"/>
    </location>
</feature>
<dbReference type="SMART" id="SM00642">
    <property type="entry name" value="Aamy"/>
    <property type="match status" value="1"/>
</dbReference>
<dbReference type="InterPro" id="IPR013780">
    <property type="entry name" value="Glyco_hydro_b"/>
</dbReference>
<dbReference type="Proteomes" id="UP001150641">
    <property type="component" value="Unassembled WGS sequence"/>
</dbReference>
<dbReference type="SUPFAM" id="SSF51445">
    <property type="entry name" value="(Trans)glycosidases"/>
    <property type="match status" value="1"/>
</dbReference>
<dbReference type="Gene3D" id="2.60.40.1180">
    <property type="entry name" value="Golgi alpha-mannosidase II"/>
    <property type="match status" value="1"/>
</dbReference>
<evidence type="ECO:0000259" key="1">
    <source>
        <dbReference type="SMART" id="SM00642"/>
    </source>
</evidence>
<dbReference type="Pfam" id="PF00128">
    <property type="entry name" value="Alpha-amylase"/>
    <property type="match status" value="1"/>
</dbReference>
<dbReference type="RefSeq" id="WP_271124357.1">
    <property type="nucleotide sequence ID" value="NZ_JALHAN010000069.1"/>
</dbReference>
<dbReference type="Gene3D" id="3.90.400.10">
    <property type="entry name" value="Oligo-1,6-glucosidase, Domain 2"/>
    <property type="match status" value="1"/>
</dbReference>
<reference evidence="2" key="1">
    <citation type="submission" date="2022-03" db="EMBL/GenBank/DDBJ databases">
        <title>Proposal of a novel genus Dryocolo and two novel species.</title>
        <authorList>
            <person name="Maddock D.W."/>
            <person name="Brady C.L."/>
            <person name="Denman S."/>
            <person name="Arnold D."/>
        </authorList>
    </citation>
    <scope>NUCLEOTIDE SEQUENCE</scope>
    <source>
        <strain evidence="2">H6W4</strain>
    </source>
</reference>
<organism evidence="2 3">
    <name type="scientific">Dryocola boscaweniae</name>
    <dbReference type="NCBI Taxonomy" id="2925397"/>
    <lineage>
        <taxon>Bacteria</taxon>
        <taxon>Pseudomonadati</taxon>
        <taxon>Pseudomonadota</taxon>
        <taxon>Gammaproteobacteria</taxon>
        <taxon>Enterobacterales</taxon>
        <taxon>Enterobacteriaceae</taxon>
        <taxon>Dryocola</taxon>
    </lineage>
</organism>
<dbReference type="CDD" id="cd11334">
    <property type="entry name" value="AmyAc_TreS"/>
    <property type="match status" value="1"/>
</dbReference>
<sequence length="543" mass="62176">MKSDWYKNAIIYQIDTALFFDADGDGCGDLQGITQRLDYIRGIGATSVWLTPFYLTPFRDGGYDISDHLRVDSRFGDVADMVMLVERAEELGLHVIIELVLQHTSSEHIWFQQARRDRNSPYRDYYIWADTPPEKDDAPMFPGVEKSVWSWDEEAQQYYRHMFYHHEPDLNLSCPKVITEIERVIVFWLRMGVSGFRFDAASHMVKQAGQGSEEKGYDLLTHLRDFISHRRPETLLLGEVDVPAEKYRNYFGNNNRLSMLLSFNLNKKFYVSLARKDATALLQALEELPSPPFRACFANWLRNHDELDLDGLSKAEKRDVMKSFGPDKNMHVYQRGLRRRLAPMLKGNIKRLAMAHAVLFSLPGTPVLRYGDEIGMGDDLQLEERNAVRTPMQWSDLACAGFSEAEPEKLIAPVIDTGPYRYQKVNVNASLIKDDSLLHRVSKIARARLGLNEIGSGDYHVINTQNTAIFALRYDYGKDGLLLLANFCSRQVTAEINENDIAGLIECLADKEYKQSGTLMPPLSITLNGYGYRWFSIIKARDK</sequence>
<dbReference type="AlphaFoldDB" id="A0A9X2WAS2"/>
<dbReference type="EMBL" id="JALHAP010000082">
    <property type="protein sequence ID" value="MCT4703666.1"/>
    <property type="molecule type" value="Genomic_DNA"/>
</dbReference>
<comment type="caution">
    <text evidence="2">The sequence shown here is derived from an EMBL/GenBank/DDBJ whole genome shotgun (WGS) entry which is preliminary data.</text>
</comment>
<gene>
    <name evidence="2" type="ORF">MUA00_17960</name>
</gene>
<dbReference type="InterPro" id="IPR006047">
    <property type="entry name" value="GH13_cat_dom"/>
</dbReference>
<accession>A0A9X2WAS2</accession>
<keyword evidence="3" id="KW-1185">Reference proteome</keyword>
<name>A0A9X2WAS2_9ENTR</name>
<dbReference type="PANTHER" id="PTHR10357:SF219">
    <property type="entry name" value="MALTOSE ALPHA-D-GLUCOSYLTRANSFERASE"/>
    <property type="match status" value="1"/>
</dbReference>
<proteinExistence type="predicted"/>